<name>A0A0J0YQ31_9NEIS</name>
<organism evidence="3 4">
    <name type="scientific">Neisseria arctica</name>
    <dbReference type="NCBI Taxonomy" id="1470200"/>
    <lineage>
        <taxon>Bacteria</taxon>
        <taxon>Pseudomonadati</taxon>
        <taxon>Pseudomonadota</taxon>
        <taxon>Betaproteobacteria</taxon>
        <taxon>Neisseriales</taxon>
        <taxon>Neisseriaceae</taxon>
        <taxon>Neisseria</taxon>
    </lineage>
</organism>
<dbReference type="RefSeq" id="WP_047761634.1">
    <property type="nucleotide sequence ID" value="NZ_CP091510.1"/>
</dbReference>
<reference evidence="3 4" key="1">
    <citation type="submission" date="2014-11" db="EMBL/GenBank/DDBJ databases">
        <title>Genome of a novel goose pathogen.</title>
        <authorList>
            <person name="Hansen C.M."/>
            <person name="Hueffer K."/>
            <person name="Choi S.C."/>
        </authorList>
    </citation>
    <scope>NUCLEOTIDE SEQUENCE [LARGE SCALE GENOMIC DNA]</scope>
    <source>
        <strain evidence="3 4">KH1503</strain>
    </source>
</reference>
<feature type="chain" id="PRO_5005247385" description="Lipoprotein" evidence="2">
    <location>
        <begin position="20"/>
        <end position="129"/>
    </location>
</feature>
<evidence type="ECO:0000256" key="2">
    <source>
        <dbReference type="SAM" id="SignalP"/>
    </source>
</evidence>
<feature type="signal peptide" evidence="2">
    <location>
        <begin position="1"/>
        <end position="19"/>
    </location>
</feature>
<dbReference type="AlphaFoldDB" id="A0A0J0YQ31"/>
<evidence type="ECO:0000313" key="4">
    <source>
        <dbReference type="Proteomes" id="UP000036027"/>
    </source>
</evidence>
<evidence type="ECO:0008006" key="5">
    <source>
        <dbReference type="Google" id="ProtNLM"/>
    </source>
</evidence>
<keyword evidence="2" id="KW-0732">Signal</keyword>
<evidence type="ECO:0000313" key="3">
    <source>
        <dbReference type="EMBL" id="KLT72240.1"/>
    </source>
</evidence>
<protein>
    <recommendedName>
        <fullName evidence="5">Lipoprotein</fullName>
    </recommendedName>
</protein>
<accession>A0A0J0YQ31</accession>
<feature type="compositionally biased region" description="Polar residues" evidence="1">
    <location>
        <begin position="109"/>
        <end position="122"/>
    </location>
</feature>
<keyword evidence="4" id="KW-1185">Reference proteome</keyword>
<evidence type="ECO:0000256" key="1">
    <source>
        <dbReference type="SAM" id="MobiDB-lite"/>
    </source>
</evidence>
<proteinExistence type="predicted"/>
<dbReference type="PATRIC" id="fig|1470200.3.peg.803"/>
<dbReference type="STRING" id="1470200.PL75_09160"/>
<dbReference type="PROSITE" id="PS51257">
    <property type="entry name" value="PROKAR_LIPOPROTEIN"/>
    <property type="match status" value="1"/>
</dbReference>
<gene>
    <name evidence="3" type="ORF">PL75_09160</name>
</gene>
<sequence>MLARFLCLPTLLLPLLLGACTKEQEQAKQSFSHTFRSKFIAASTQECVAAAPAALRNTEPIQKICECSAENAYEKLTATEIAQAVTGSISEEARAKLIEAASSCFSSVYQKSGAHPNTNSKSFETERNQ</sequence>
<dbReference type="Proteomes" id="UP000036027">
    <property type="component" value="Unassembled WGS sequence"/>
</dbReference>
<dbReference type="EMBL" id="JTDO01000016">
    <property type="protein sequence ID" value="KLT72240.1"/>
    <property type="molecule type" value="Genomic_DNA"/>
</dbReference>
<comment type="caution">
    <text evidence="3">The sequence shown here is derived from an EMBL/GenBank/DDBJ whole genome shotgun (WGS) entry which is preliminary data.</text>
</comment>
<feature type="region of interest" description="Disordered" evidence="1">
    <location>
        <begin position="109"/>
        <end position="129"/>
    </location>
</feature>